<name>A0ABW2Q728_9MICO</name>
<feature type="region of interest" description="Disordered" evidence="1">
    <location>
        <begin position="69"/>
        <end position="88"/>
    </location>
</feature>
<evidence type="ECO:0000313" key="3">
    <source>
        <dbReference type="Proteomes" id="UP001596455"/>
    </source>
</evidence>
<protein>
    <submittedName>
        <fullName evidence="2">Uncharacterized protein</fullName>
    </submittedName>
</protein>
<dbReference type="EMBL" id="JBHTCQ010000001">
    <property type="protein sequence ID" value="MFC7405320.1"/>
    <property type="molecule type" value="Genomic_DNA"/>
</dbReference>
<comment type="caution">
    <text evidence="2">The sequence shown here is derived from an EMBL/GenBank/DDBJ whole genome shotgun (WGS) entry which is preliminary data.</text>
</comment>
<evidence type="ECO:0000256" key="1">
    <source>
        <dbReference type="SAM" id="MobiDB-lite"/>
    </source>
</evidence>
<proteinExistence type="predicted"/>
<keyword evidence="3" id="KW-1185">Reference proteome</keyword>
<gene>
    <name evidence="2" type="ORF">ACFQQL_09395</name>
</gene>
<organism evidence="2 3">
    <name type="scientific">Georgenia alba</name>
    <dbReference type="NCBI Taxonomy" id="2233858"/>
    <lineage>
        <taxon>Bacteria</taxon>
        <taxon>Bacillati</taxon>
        <taxon>Actinomycetota</taxon>
        <taxon>Actinomycetes</taxon>
        <taxon>Micrococcales</taxon>
        <taxon>Bogoriellaceae</taxon>
        <taxon>Georgenia</taxon>
    </lineage>
</organism>
<accession>A0ABW2Q728</accession>
<reference evidence="3" key="1">
    <citation type="journal article" date="2019" name="Int. J. Syst. Evol. Microbiol.">
        <title>The Global Catalogue of Microorganisms (GCM) 10K type strain sequencing project: providing services to taxonomists for standard genome sequencing and annotation.</title>
        <authorList>
            <consortium name="The Broad Institute Genomics Platform"/>
            <consortium name="The Broad Institute Genome Sequencing Center for Infectious Disease"/>
            <person name="Wu L."/>
            <person name="Ma J."/>
        </authorList>
    </citation>
    <scope>NUCLEOTIDE SEQUENCE [LARGE SCALE GENOMIC DNA]</scope>
    <source>
        <strain evidence="3">JCM 1490</strain>
    </source>
</reference>
<dbReference type="Proteomes" id="UP001596455">
    <property type="component" value="Unassembled WGS sequence"/>
</dbReference>
<evidence type="ECO:0000313" key="2">
    <source>
        <dbReference type="EMBL" id="MFC7405320.1"/>
    </source>
</evidence>
<dbReference type="RefSeq" id="WP_382393538.1">
    <property type="nucleotide sequence ID" value="NZ_JBHTCQ010000001.1"/>
</dbReference>
<sequence length="350" mass="37157">MRPAVLTGVVAVVVVAGVLAWMRPWEELADAGDVVAVPANLVTGEPTELLLPLAGLRVVVGDPVTVAPDHWIGDGDAEDRPPPPPRGGSYLPVSIETFMPQTLHATLLPGADQVEPGLVVEAAGTRFDLTDELERSFGADGTLVLEERGFYLAVDDEPDGAAITVSFDGESQTLRPDGTLEDGRFAVLGEPAPARQHDCGPPTLPDGVHVDPSLPPDGRYTCRVSTPATLPWVGGLGWAPEGSTWLVLSLVLEPAWRLRGPGGVELHPQIGAEDEPPPTVTVGGTEATNVHRLNDAAGTHTIRHVDDPWRAVHLVREDAPMPELSVTYPTPFADPSLDVPATWTLDLETR</sequence>